<feature type="domain" description="DUF3846" evidence="2">
    <location>
        <begin position="242"/>
        <end position="342"/>
    </location>
</feature>
<reference evidence="4 5" key="1">
    <citation type="journal article" date="2017" name="Genome Med.">
        <title>A novel Ruminococcus gnavus clade enriched in inflammatory bowel disease patients.</title>
        <authorList>
            <person name="Hall A.B."/>
            <person name="Yassour M."/>
            <person name="Sauk J."/>
            <person name="Garner A."/>
            <person name="Jiang X."/>
            <person name="Arthur T."/>
            <person name="Lagoudas G.K."/>
            <person name="Vatanen T."/>
            <person name="Fornelos N."/>
            <person name="Wilson R."/>
            <person name="Bertha M."/>
            <person name="Cohen M."/>
            <person name="Garber J."/>
            <person name="Khalili H."/>
            <person name="Gevers D."/>
            <person name="Ananthakrishnan A.N."/>
            <person name="Kugathasan S."/>
            <person name="Lander E.S."/>
            <person name="Blainey P."/>
            <person name="Vlamakis H."/>
            <person name="Xavier R.J."/>
            <person name="Huttenhower C."/>
        </authorList>
    </citation>
    <scope>NUCLEOTIDE SEQUENCE [LARGE SCALE GENOMIC DNA]</scope>
    <source>
        <strain evidence="4 5">RJX1128</strain>
    </source>
</reference>
<dbReference type="Gene3D" id="3.10.20.480">
    <property type="entry name" value="Antirestriction protein ArdA, domain 1"/>
    <property type="match status" value="1"/>
</dbReference>
<keyword evidence="1" id="KW-0175">Coiled coil</keyword>
<dbReference type="Proteomes" id="UP000234840">
    <property type="component" value="Unassembled WGS sequence"/>
</dbReference>
<dbReference type="InterPro" id="IPR041895">
    <property type="entry name" value="ArdA_dom1"/>
</dbReference>
<dbReference type="InterPro" id="IPR024559">
    <property type="entry name" value="DUF3846"/>
</dbReference>
<gene>
    <name evidence="4" type="ORF">CDL20_07605</name>
</gene>
<proteinExistence type="predicted"/>
<dbReference type="Gene3D" id="1.10.10.1190">
    <property type="entry name" value="Antirestriction protein ArdA, domain 3"/>
    <property type="match status" value="1"/>
</dbReference>
<dbReference type="Pfam" id="PF12957">
    <property type="entry name" value="DUF3846"/>
    <property type="match status" value="1"/>
</dbReference>
<protein>
    <submittedName>
        <fullName evidence="4">Uncharacterized protein</fullName>
    </submittedName>
</protein>
<evidence type="ECO:0000313" key="4">
    <source>
        <dbReference type="EMBL" id="PLT86988.1"/>
    </source>
</evidence>
<evidence type="ECO:0000256" key="1">
    <source>
        <dbReference type="SAM" id="Coils"/>
    </source>
</evidence>
<evidence type="ECO:0000313" key="5">
    <source>
        <dbReference type="Proteomes" id="UP000234840"/>
    </source>
</evidence>
<evidence type="ECO:0000259" key="2">
    <source>
        <dbReference type="Pfam" id="PF12957"/>
    </source>
</evidence>
<sequence>MRNLLQLILKVMWRRILMERCRIGAFVTNLGKFNEGEIVGEWISFPIKQEAFQEVLNKIGINENYEEWFFSDFDSNISGIYHALGEYVNINEVNYLAERLQELDSYDYEKFYALVEEEADLPQSGLPGLINLTFNMDRYDLNTSVFDEEELGRYIIQESGEYARWKFEDLWDYIDYEAFGRDRCINEIGTFTERGYVVDNQEHWYEEYDGTLESIPEKYRLTKEKDSVVDAERDSVQKSKLKVLVVEPDKEPYVKFIEPGYRALQTEVDGTIQGVYPFADPVGIICNDDGKWMGMPLNRALRDDEGTVYDIVAGTFVIAGLSEDDYCSLDDSMIEKYTHMFKHPEMFIQVAGEIKALPVPDHTITAEQLKEYGHDSYMIAPMREKMAHKLYDTGLRVYNLIPGGTAERTVSHQDIVEHAEKGGYFAIEKAQWLMFVEKKSLEKVEELLEDDYNMVDGIINNGDRTKENGCEKKTSVMEKLQEKKMEVNKTVLKKEKKQEIELN</sequence>
<feature type="domain" description="DUF4316" evidence="3">
    <location>
        <begin position="448"/>
        <end position="480"/>
    </location>
</feature>
<comment type="caution">
    <text evidence="4">The sequence shown here is derived from an EMBL/GenBank/DDBJ whole genome shotgun (WGS) entry which is preliminary data.</text>
</comment>
<dbReference type="InterPro" id="IPR025465">
    <property type="entry name" value="DUF4316"/>
</dbReference>
<dbReference type="InterPro" id="IPR009899">
    <property type="entry name" value="ArdA"/>
</dbReference>
<evidence type="ECO:0000259" key="3">
    <source>
        <dbReference type="Pfam" id="PF14195"/>
    </source>
</evidence>
<accession>A0A2N5PZZ1</accession>
<dbReference type="EMBL" id="NIHW01000016">
    <property type="protein sequence ID" value="PLT86988.1"/>
    <property type="molecule type" value="Genomic_DNA"/>
</dbReference>
<dbReference type="Pfam" id="PF07275">
    <property type="entry name" value="ArdA"/>
    <property type="match status" value="1"/>
</dbReference>
<dbReference type="AlphaFoldDB" id="A0A2N5PZZ1"/>
<name>A0A2N5PZZ1_MEDGN</name>
<organism evidence="4 5">
    <name type="scientific">Mediterraneibacter gnavus</name>
    <name type="common">Ruminococcus gnavus</name>
    <dbReference type="NCBI Taxonomy" id="33038"/>
    <lineage>
        <taxon>Bacteria</taxon>
        <taxon>Bacillati</taxon>
        <taxon>Bacillota</taxon>
        <taxon>Clostridia</taxon>
        <taxon>Lachnospirales</taxon>
        <taxon>Lachnospiraceae</taxon>
        <taxon>Mediterraneibacter</taxon>
    </lineage>
</organism>
<feature type="coiled-coil region" evidence="1">
    <location>
        <begin position="470"/>
        <end position="497"/>
    </location>
</feature>
<dbReference type="Pfam" id="PF14195">
    <property type="entry name" value="DUF4316"/>
    <property type="match status" value="1"/>
</dbReference>
<dbReference type="InterPro" id="IPR041893">
    <property type="entry name" value="ArdA_dom3"/>
</dbReference>